<evidence type="ECO:0000313" key="2">
    <source>
        <dbReference type="Proteomes" id="UP001302494"/>
    </source>
</evidence>
<dbReference type="Proteomes" id="UP001302494">
    <property type="component" value="Chromosome"/>
</dbReference>
<dbReference type="KEGG" id="nneo:PQG83_13520"/>
<keyword evidence="2" id="KW-1185">Reference proteome</keyword>
<name>A0AA96GEM6_9BACT</name>
<dbReference type="Pfam" id="PF02552">
    <property type="entry name" value="CO_dh"/>
    <property type="match status" value="1"/>
</dbReference>
<dbReference type="InterPro" id="IPR029035">
    <property type="entry name" value="DHS-like_NAD/FAD-binding_dom"/>
</dbReference>
<protein>
    <submittedName>
        <fullName evidence="1">Carbon monoxide dehydrogenase beta subunit family protein</fullName>
    </submittedName>
</protein>
<dbReference type="AlphaFoldDB" id="A0AA96GEM6"/>
<evidence type="ECO:0000313" key="1">
    <source>
        <dbReference type="EMBL" id="WNM60774.1"/>
    </source>
</evidence>
<dbReference type="InterPro" id="IPR003704">
    <property type="entry name" value="CdhB"/>
</dbReference>
<reference evidence="1 2" key="1">
    <citation type="submission" date="2023-01" db="EMBL/GenBank/DDBJ databases">
        <title>Cultivation and genomic characterization of new, ubiquitous marine nitrite-oxidizing bacteria from the Nitrospirales.</title>
        <authorList>
            <person name="Mueller A.J."/>
            <person name="Daebeler A."/>
            <person name="Herbold C.W."/>
            <person name="Kirkegaard R.H."/>
            <person name="Daims H."/>
        </authorList>
    </citation>
    <scope>NUCLEOTIDE SEQUENCE [LARGE SCALE GENOMIC DNA]</scope>
    <source>
        <strain evidence="1 2">DK</strain>
    </source>
</reference>
<dbReference type="SUPFAM" id="SSF52467">
    <property type="entry name" value="DHS-like NAD/FAD-binding domain"/>
    <property type="match status" value="1"/>
</dbReference>
<dbReference type="RefSeq" id="WP_312741975.1">
    <property type="nucleotide sequence ID" value="NZ_CP116968.1"/>
</dbReference>
<dbReference type="GO" id="GO:0019385">
    <property type="term" value="P:methanogenesis, from acetate"/>
    <property type="evidence" value="ECO:0007669"/>
    <property type="project" value="InterPro"/>
</dbReference>
<sequence>MTTSYRVMPGPEHFLPPSAASMGIRLPDPGQGHIHGSIVSEEEALEEAARQFLSAKVPTIFPGPLVLWAWNDKAAKKAKAIRHLYETIKECVDSSCQNAMLIPMPDYRPKYPKINPEIEINPNHPNLTIWHNKIDACMFVGVHCHQANLSLKIIRGGTNCYTIAMCAQAGHEDAMVSVRDATADKIIRLADWVKKLKGSVAPPAKDLV</sequence>
<organism evidence="1 2">
    <name type="scientific">Candidatus Nitrospira neomarina</name>
    <dbReference type="NCBI Taxonomy" id="3020899"/>
    <lineage>
        <taxon>Bacteria</taxon>
        <taxon>Pseudomonadati</taxon>
        <taxon>Nitrospirota</taxon>
        <taxon>Nitrospiria</taxon>
        <taxon>Nitrospirales</taxon>
        <taxon>Nitrospiraceae</taxon>
        <taxon>Nitrospira</taxon>
    </lineage>
</organism>
<dbReference type="EMBL" id="CP116968">
    <property type="protein sequence ID" value="WNM60774.1"/>
    <property type="molecule type" value="Genomic_DNA"/>
</dbReference>
<proteinExistence type="predicted"/>
<gene>
    <name evidence="1" type="ORF">PQG83_13520</name>
</gene>
<accession>A0AA96GEM6</accession>